<accession>A0A0L9UW63</accession>
<dbReference type="EMBL" id="CM003377">
    <property type="protein sequence ID" value="KOM46827.1"/>
    <property type="molecule type" value="Genomic_DNA"/>
</dbReference>
<evidence type="ECO:0000313" key="1">
    <source>
        <dbReference type="EMBL" id="KOM46827.1"/>
    </source>
</evidence>
<protein>
    <submittedName>
        <fullName evidence="1">Uncharacterized protein</fullName>
    </submittedName>
</protein>
<name>A0A0L9UW63_PHAAN</name>
<organism evidence="1 2">
    <name type="scientific">Phaseolus angularis</name>
    <name type="common">Azuki bean</name>
    <name type="synonym">Vigna angularis</name>
    <dbReference type="NCBI Taxonomy" id="3914"/>
    <lineage>
        <taxon>Eukaryota</taxon>
        <taxon>Viridiplantae</taxon>
        <taxon>Streptophyta</taxon>
        <taxon>Embryophyta</taxon>
        <taxon>Tracheophyta</taxon>
        <taxon>Spermatophyta</taxon>
        <taxon>Magnoliopsida</taxon>
        <taxon>eudicotyledons</taxon>
        <taxon>Gunneridae</taxon>
        <taxon>Pentapetalae</taxon>
        <taxon>rosids</taxon>
        <taxon>fabids</taxon>
        <taxon>Fabales</taxon>
        <taxon>Fabaceae</taxon>
        <taxon>Papilionoideae</taxon>
        <taxon>50 kb inversion clade</taxon>
        <taxon>NPAAA clade</taxon>
        <taxon>indigoferoid/millettioid clade</taxon>
        <taxon>Phaseoleae</taxon>
        <taxon>Vigna</taxon>
    </lineage>
</organism>
<proteinExistence type="predicted"/>
<dbReference type="AlphaFoldDB" id="A0A0L9UW63"/>
<reference evidence="2" key="1">
    <citation type="journal article" date="2015" name="Proc. Natl. Acad. Sci. U.S.A.">
        <title>Genome sequencing of adzuki bean (Vigna angularis) provides insight into high starch and low fat accumulation and domestication.</title>
        <authorList>
            <person name="Yang K."/>
            <person name="Tian Z."/>
            <person name="Chen C."/>
            <person name="Luo L."/>
            <person name="Zhao B."/>
            <person name="Wang Z."/>
            <person name="Yu L."/>
            <person name="Li Y."/>
            <person name="Sun Y."/>
            <person name="Li W."/>
            <person name="Chen Y."/>
            <person name="Li Y."/>
            <person name="Zhang Y."/>
            <person name="Ai D."/>
            <person name="Zhao J."/>
            <person name="Shang C."/>
            <person name="Ma Y."/>
            <person name="Wu B."/>
            <person name="Wang M."/>
            <person name="Gao L."/>
            <person name="Sun D."/>
            <person name="Zhang P."/>
            <person name="Guo F."/>
            <person name="Wang W."/>
            <person name="Li Y."/>
            <person name="Wang J."/>
            <person name="Varshney R.K."/>
            <person name="Wang J."/>
            <person name="Ling H.Q."/>
            <person name="Wan P."/>
        </authorList>
    </citation>
    <scope>NUCLEOTIDE SEQUENCE</scope>
    <source>
        <strain evidence="2">cv. Jingnong 6</strain>
    </source>
</reference>
<gene>
    <name evidence="1" type="ORF">LR48_Vigan07g053100</name>
</gene>
<sequence length="227" mass="24885">MNLKIKTSLIIPAKVAMFLFISLEVTATYLKEDKIIGAANKVGDAKLVIIGRRGDSGTALQGSDHSLPSRGYFSPSFYSHDLSHSRHLGCDLPSPSFVGRGGGSGTALQDSGQSLCSRGYFSHSFPSRDLPCPHHLGRDLPRPHHLGRDLPSLGFLGRGGGRETALQNSGHNLLNRGYYSSSFPNRDLSCPTHLSHDLFSPNFPNRDFSDYNLPNVDFPRYDFSNHD</sequence>
<dbReference type="Gramene" id="KOM46827">
    <property type="protein sequence ID" value="KOM46827"/>
    <property type="gene ID" value="LR48_Vigan07g053100"/>
</dbReference>
<evidence type="ECO:0000313" key="2">
    <source>
        <dbReference type="Proteomes" id="UP000053144"/>
    </source>
</evidence>
<dbReference type="Proteomes" id="UP000053144">
    <property type="component" value="Chromosome 7"/>
</dbReference>